<feature type="region of interest" description="Disordered" evidence="1">
    <location>
        <begin position="128"/>
        <end position="151"/>
    </location>
</feature>
<comment type="caution">
    <text evidence="2">The sequence shown here is derived from an EMBL/GenBank/DDBJ whole genome shotgun (WGS) entry which is preliminary data.</text>
</comment>
<dbReference type="RefSeq" id="WP_106125399.1">
    <property type="nucleotide sequence ID" value="NZ_PVZG01000002.1"/>
</dbReference>
<dbReference type="PROSITE" id="PS51257">
    <property type="entry name" value="PROKAR_LIPOPROTEIN"/>
    <property type="match status" value="1"/>
</dbReference>
<accession>A0A2T0SFS8</accession>
<name>A0A2T0SFS8_9ACTN</name>
<reference evidence="2 3" key="1">
    <citation type="submission" date="2018-03" db="EMBL/GenBank/DDBJ databases">
        <title>Genomic Encyclopedia of Archaeal and Bacterial Type Strains, Phase II (KMG-II): from individual species to whole genera.</title>
        <authorList>
            <person name="Goeker M."/>
        </authorList>
    </citation>
    <scope>NUCLEOTIDE SEQUENCE [LARGE SCALE GENOMIC DNA]</scope>
    <source>
        <strain evidence="2 3">DSM 45348</strain>
    </source>
</reference>
<evidence type="ECO:0000313" key="3">
    <source>
        <dbReference type="Proteomes" id="UP000239209"/>
    </source>
</evidence>
<dbReference type="EMBL" id="PVZG01000002">
    <property type="protein sequence ID" value="PRY32213.1"/>
    <property type="molecule type" value="Genomic_DNA"/>
</dbReference>
<sequence>MRHGKRFVPPLLVLLALGGCGGGADETPVASAGGGHASSAAKADEAGQRREFAGCMRAEGVDVPDPNADGMIAIPAQRAGAADTPESRKMQAAMEKCRTLLPNGGEPPKMTPEDIAKLRDLAKCMRENGVPDFPDPDPATGGLTFTEGSGDHEAMRKATEKCKGVGPDGISGVTRVGG</sequence>
<organism evidence="2 3">
    <name type="scientific">Pseudosporangium ferrugineum</name>
    <dbReference type="NCBI Taxonomy" id="439699"/>
    <lineage>
        <taxon>Bacteria</taxon>
        <taxon>Bacillati</taxon>
        <taxon>Actinomycetota</taxon>
        <taxon>Actinomycetes</taxon>
        <taxon>Micromonosporales</taxon>
        <taxon>Micromonosporaceae</taxon>
        <taxon>Pseudosporangium</taxon>
    </lineage>
</organism>
<evidence type="ECO:0000313" key="2">
    <source>
        <dbReference type="EMBL" id="PRY32213.1"/>
    </source>
</evidence>
<dbReference type="Proteomes" id="UP000239209">
    <property type="component" value="Unassembled WGS sequence"/>
</dbReference>
<proteinExistence type="predicted"/>
<gene>
    <name evidence="2" type="ORF">CLV70_102424</name>
</gene>
<protein>
    <submittedName>
        <fullName evidence="2">Uncharacterized protein</fullName>
    </submittedName>
</protein>
<dbReference type="OrthoDB" id="7949713at2"/>
<dbReference type="AlphaFoldDB" id="A0A2T0SFS8"/>
<evidence type="ECO:0000256" key="1">
    <source>
        <dbReference type="SAM" id="MobiDB-lite"/>
    </source>
</evidence>
<keyword evidence="3" id="KW-1185">Reference proteome</keyword>